<dbReference type="Proteomes" id="UP000475862">
    <property type="component" value="Unassembled WGS sequence"/>
</dbReference>
<feature type="transmembrane region" description="Helical" evidence="1">
    <location>
        <begin position="100"/>
        <end position="120"/>
    </location>
</feature>
<reference evidence="2 3" key="1">
    <citation type="submission" date="2019-08" db="EMBL/GenBank/DDBJ databases">
        <title>The genome of the soybean aphid Biotype 1, its phylome, world population structure and adaptation to the North American continent.</title>
        <authorList>
            <person name="Giordano R."/>
            <person name="Donthu R.K."/>
            <person name="Hernandez A.G."/>
            <person name="Wright C.L."/>
            <person name="Zimin A.V."/>
        </authorList>
    </citation>
    <scope>NUCLEOTIDE SEQUENCE [LARGE SCALE GENOMIC DNA]</scope>
    <source>
        <tissue evidence="2">Whole aphids</tissue>
    </source>
</reference>
<protein>
    <submittedName>
        <fullName evidence="2">Uncharacterized protein</fullName>
    </submittedName>
</protein>
<gene>
    <name evidence="2" type="ORF">AGLY_001926</name>
</gene>
<dbReference type="AlphaFoldDB" id="A0A6G0U4A3"/>
<proteinExistence type="predicted"/>
<dbReference type="EMBL" id="VYZN01000004">
    <property type="protein sequence ID" value="KAE9543948.1"/>
    <property type="molecule type" value="Genomic_DNA"/>
</dbReference>
<comment type="caution">
    <text evidence="2">The sequence shown here is derived from an EMBL/GenBank/DDBJ whole genome shotgun (WGS) entry which is preliminary data.</text>
</comment>
<keyword evidence="1" id="KW-0472">Membrane</keyword>
<evidence type="ECO:0000256" key="1">
    <source>
        <dbReference type="SAM" id="Phobius"/>
    </source>
</evidence>
<organism evidence="2 3">
    <name type="scientific">Aphis glycines</name>
    <name type="common">Soybean aphid</name>
    <dbReference type="NCBI Taxonomy" id="307491"/>
    <lineage>
        <taxon>Eukaryota</taxon>
        <taxon>Metazoa</taxon>
        <taxon>Ecdysozoa</taxon>
        <taxon>Arthropoda</taxon>
        <taxon>Hexapoda</taxon>
        <taxon>Insecta</taxon>
        <taxon>Pterygota</taxon>
        <taxon>Neoptera</taxon>
        <taxon>Paraneoptera</taxon>
        <taxon>Hemiptera</taxon>
        <taxon>Sternorrhyncha</taxon>
        <taxon>Aphidomorpha</taxon>
        <taxon>Aphidoidea</taxon>
        <taxon>Aphididae</taxon>
        <taxon>Aphidini</taxon>
        <taxon>Aphis</taxon>
        <taxon>Aphis</taxon>
    </lineage>
</organism>
<keyword evidence="1" id="KW-0812">Transmembrane</keyword>
<evidence type="ECO:0000313" key="2">
    <source>
        <dbReference type="EMBL" id="KAE9543948.1"/>
    </source>
</evidence>
<accession>A0A6G0U4A3</accession>
<name>A0A6G0U4A3_APHGL</name>
<sequence>MHTLIIMYHSFLHPSKTIYCPELIIKPFRDENKVRTWSVDNTILLLVNKTYVCMVVSICFQVAKLVENFVLNFQLSATYTKFYMNYTYRIICKYALTLKLYIFIINLVFLCYVMKFQIIISCVHEYDKTNHTNDQKLEMWIKRNLLTQNNNKQVKTRPKFDSFLPYAMHDVPNAVFKTREPILNLYVGYKIIATYKGWKKQALKLSVAQNLKESIDIIFNENGQVA</sequence>
<evidence type="ECO:0000313" key="3">
    <source>
        <dbReference type="Proteomes" id="UP000475862"/>
    </source>
</evidence>
<keyword evidence="3" id="KW-1185">Reference proteome</keyword>
<keyword evidence="1" id="KW-1133">Transmembrane helix</keyword>